<keyword evidence="1" id="KW-1133">Transmembrane helix</keyword>
<evidence type="ECO:0000313" key="2">
    <source>
        <dbReference type="EMBL" id="EFB15335.1"/>
    </source>
</evidence>
<name>D2HFC9_AILME</name>
<dbReference type="AlphaFoldDB" id="D2HFC9"/>
<evidence type="ECO:0000256" key="1">
    <source>
        <dbReference type="SAM" id="Phobius"/>
    </source>
</evidence>
<keyword evidence="1" id="KW-0812">Transmembrane</keyword>
<protein>
    <submittedName>
        <fullName evidence="2">Uncharacterized protein</fullName>
    </submittedName>
</protein>
<dbReference type="EMBL" id="GL192783">
    <property type="protein sequence ID" value="EFB15335.1"/>
    <property type="molecule type" value="Genomic_DNA"/>
</dbReference>
<accession>D2HFC9</accession>
<organism evidence="2">
    <name type="scientific">Ailuropoda melanoleuca</name>
    <name type="common">Giant panda</name>
    <dbReference type="NCBI Taxonomy" id="9646"/>
    <lineage>
        <taxon>Eukaryota</taxon>
        <taxon>Metazoa</taxon>
        <taxon>Chordata</taxon>
        <taxon>Craniata</taxon>
        <taxon>Vertebrata</taxon>
        <taxon>Euteleostomi</taxon>
        <taxon>Mammalia</taxon>
        <taxon>Eutheria</taxon>
        <taxon>Laurasiatheria</taxon>
        <taxon>Carnivora</taxon>
        <taxon>Caniformia</taxon>
        <taxon>Ursidae</taxon>
        <taxon>Ailuropoda</taxon>
    </lineage>
</organism>
<gene>
    <name evidence="2" type="ORF">PANDA_009585</name>
</gene>
<sequence length="233" mass="25503">MPLGLPGRAQPLSHQRQLLLSGGGQWDLEDSNGTITKTQGLHTGPDGFLQGQSQKLLEPSTLKEQMEKLILPDRERLAQRLSTANGTTGTAEQSTLASHAHRGWTSASAQCGHSLFLVLLVFILNFPGLRTFSMLASALLLGILVLIFQQLSKAGCYDVKLLCENPVVLRQAAEQVKRVQVLPLENKMQSHTQFPLILRGRMFDITTLDIALGYLKFGATTQASITLNLSNCR</sequence>
<dbReference type="InParanoid" id="D2HFC9"/>
<feature type="transmembrane region" description="Helical" evidence="1">
    <location>
        <begin position="132"/>
        <end position="151"/>
    </location>
</feature>
<reference evidence="2" key="1">
    <citation type="journal article" date="2010" name="Nature">
        <title>The sequence and de novo assembly of the giant panda genome.</title>
        <authorList>
            <person name="Li R."/>
            <person name="Fan W."/>
            <person name="Tian G."/>
            <person name="Zhu H."/>
            <person name="He L."/>
            <person name="Cai J."/>
            <person name="Huang Q."/>
            <person name="Cai Q."/>
            <person name="Li B."/>
            <person name="Bai Y."/>
            <person name="Zhang Z."/>
            <person name="Zhang Y."/>
            <person name="Wang W."/>
            <person name="Li J."/>
            <person name="Wei F."/>
            <person name="Li H."/>
            <person name="Jian M."/>
            <person name="Li J."/>
            <person name="Zhang Z."/>
            <person name="Nielsen R."/>
            <person name="Li D."/>
            <person name="Gu W."/>
            <person name="Yang Z."/>
            <person name="Xuan Z."/>
            <person name="Ryder O.A."/>
            <person name="Leung F.C."/>
            <person name="Zhou Y."/>
            <person name="Cao J."/>
            <person name="Sun X."/>
            <person name="Fu Y."/>
            <person name="Fang X."/>
            <person name="Guo X."/>
            <person name="Wang B."/>
            <person name="Hou R."/>
            <person name="Shen F."/>
            <person name="Mu B."/>
            <person name="Ni P."/>
            <person name="Lin R."/>
            <person name="Qian W."/>
            <person name="Wang G."/>
            <person name="Yu C."/>
            <person name="Nie W."/>
            <person name="Wang J."/>
            <person name="Wu Z."/>
            <person name="Liang H."/>
            <person name="Min J."/>
            <person name="Wu Q."/>
            <person name="Cheng S."/>
            <person name="Ruan J."/>
            <person name="Wang M."/>
            <person name="Shi Z."/>
            <person name="Wen M."/>
            <person name="Liu B."/>
            <person name="Ren X."/>
            <person name="Zheng H."/>
            <person name="Dong D."/>
            <person name="Cook K."/>
            <person name="Shan G."/>
            <person name="Zhang H."/>
            <person name="Kosiol C."/>
            <person name="Xie X."/>
            <person name="Lu Z."/>
            <person name="Zheng H."/>
            <person name="Li Y."/>
            <person name="Steiner C.C."/>
            <person name="Lam T.T."/>
            <person name="Lin S."/>
            <person name="Zhang Q."/>
            <person name="Li G."/>
            <person name="Tian J."/>
            <person name="Gong T."/>
            <person name="Liu H."/>
            <person name="Zhang D."/>
            <person name="Fang L."/>
            <person name="Ye C."/>
            <person name="Zhang J."/>
            <person name="Hu W."/>
            <person name="Xu A."/>
            <person name="Ren Y."/>
            <person name="Zhang G."/>
            <person name="Bruford M.W."/>
            <person name="Li Q."/>
            <person name="Ma L."/>
            <person name="Guo Y."/>
            <person name="An N."/>
            <person name="Hu Y."/>
            <person name="Zheng Y."/>
            <person name="Shi Y."/>
            <person name="Li Z."/>
            <person name="Liu Q."/>
            <person name="Chen Y."/>
            <person name="Zhao J."/>
            <person name="Qu N."/>
            <person name="Zhao S."/>
            <person name="Tian F."/>
            <person name="Wang X."/>
            <person name="Wang H."/>
            <person name="Xu L."/>
            <person name="Liu X."/>
            <person name="Vinar T."/>
            <person name="Wang Y."/>
            <person name="Lam T.W."/>
            <person name="Yiu S.M."/>
            <person name="Liu S."/>
            <person name="Zhang H."/>
            <person name="Li D."/>
            <person name="Huang Y."/>
            <person name="Wang X."/>
            <person name="Yang G."/>
            <person name="Jiang Z."/>
            <person name="Wang J."/>
            <person name="Qin N."/>
            <person name="Li L."/>
            <person name="Li J."/>
            <person name="Bolund L."/>
            <person name="Kristiansen K."/>
            <person name="Wong G.K."/>
            <person name="Olson M."/>
            <person name="Zhang X."/>
            <person name="Li S."/>
            <person name="Yang H."/>
            <person name="Wang J."/>
            <person name="Wang J."/>
        </authorList>
    </citation>
    <scope>NUCLEOTIDE SEQUENCE [LARGE SCALE GENOMIC DNA]</scope>
</reference>
<keyword evidence="1" id="KW-0472">Membrane</keyword>
<proteinExistence type="predicted"/>